<evidence type="ECO:0000313" key="1">
    <source>
        <dbReference type="EMBL" id="KAK8786852.1"/>
    </source>
</evidence>
<dbReference type="Proteomes" id="UP001321473">
    <property type="component" value="Unassembled WGS sequence"/>
</dbReference>
<proteinExistence type="predicted"/>
<reference evidence="1 2" key="1">
    <citation type="journal article" date="2023" name="Arcadia Sci">
        <title>De novo assembly of a long-read Amblyomma americanum tick genome.</title>
        <authorList>
            <person name="Chou S."/>
            <person name="Poskanzer K.E."/>
            <person name="Rollins M."/>
            <person name="Thuy-Boun P.S."/>
        </authorList>
    </citation>
    <scope>NUCLEOTIDE SEQUENCE [LARGE SCALE GENOMIC DNA]</scope>
    <source>
        <strain evidence="1">F_SG_1</strain>
        <tissue evidence="1">Salivary glands</tissue>
    </source>
</reference>
<dbReference type="EMBL" id="JARKHS020002333">
    <property type="protein sequence ID" value="KAK8786852.1"/>
    <property type="molecule type" value="Genomic_DNA"/>
</dbReference>
<keyword evidence="2" id="KW-1185">Reference proteome</keyword>
<accession>A0AAQ4FJR5</accession>
<dbReference type="AlphaFoldDB" id="A0AAQ4FJR5"/>
<protein>
    <submittedName>
        <fullName evidence="1">Uncharacterized protein</fullName>
    </submittedName>
</protein>
<organism evidence="1 2">
    <name type="scientific">Amblyomma americanum</name>
    <name type="common">Lone star tick</name>
    <dbReference type="NCBI Taxonomy" id="6943"/>
    <lineage>
        <taxon>Eukaryota</taxon>
        <taxon>Metazoa</taxon>
        <taxon>Ecdysozoa</taxon>
        <taxon>Arthropoda</taxon>
        <taxon>Chelicerata</taxon>
        <taxon>Arachnida</taxon>
        <taxon>Acari</taxon>
        <taxon>Parasitiformes</taxon>
        <taxon>Ixodida</taxon>
        <taxon>Ixodoidea</taxon>
        <taxon>Ixodidae</taxon>
        <taxon>Amblyomminae</taxon>
        <taxon>Amblyomma</taxon>
    </lineage>
</organism>
<comment type="caution">
    <text evidence="1">The sequence shown here is derived from an EMBL/GenBank/DDBJ whole genome shotgun (WGS) entry which is preliminary data.</text>
</comment>
<sequence length="76" mass="7985">MLKAGKSLESVGRLLQGDASLTKEEQEEVLQVLNALTGGEAALSGKDAEYFWSNIIKGVIEGAGIVGIVELIKKLG</sequence>
<evidence type="ECO:0000313" key="2">
    <source>
        <dbReference type="Proteomes" id="UP001321473"/>
    </source>
</evidence>
<gene>
    <name evidence="1" type="ORF">V5799_023373</name>
</gene>
<name>A0AAQ4FJR5_AMBAM</name>